<feature type="region of interest" description="Disordered" evidence="1">
    <location>
        <begin position="312"/>
        <end position="343"/>
    </location>
</feature>
<reference evidence="2" key="2">
    <citation type="submission" date="2025-08" db="UniProtKB">
        <authorList>
            <consortium name="Ensembl"/>
        </authorList>
    </citation>
    <scope>IDENTIFICATION</scope>
    <source>
        <strain evidence="2">Isolate ISIS603380</strain>
    </source>
</reference>
<sequence>AMDLPDANQWDETTCASAVCPHPQCWAALRRIERGHPRLLGSPCKTPLDTEDKLPMLTIVNISDSSLRPKRLAQRCLSGFTFAKTHSLLSRGSKFDSKFQGLKSMKGLPEKGLISSTNTPPKVSVLNLNETSPLCPQDVRNMAVIWIPEEPEKHKRSPAEKKPDVTNQDGREKRKKSAVENKSALGFLEKQGMGTQLGRQEVLVPPPSPVHLLKQLHTDSILPWDQIDMLPQDLLKDLLTDEGKIIPSSNMKIELAMMKKSRPLEKSRPESAISSKMFLSVHRLTLQKPGLRHPEHLRKLHNNLMSKASLSEAARSPGKVKTLTKKQEVKKKTKSDPGSQNTLHELWGLPLSGTQKQNSPWNATGWAAYHASYFHHDVEYVWEFSKYIGEFLDPSTKCPEALYSTSHSSLPDEVEFELESQTSSEEKTPRNLSASIDGTIWNPELKLLRILQATDDEDEENQPSRAQSEGSLRA</sequence>
<protein>
    <submittedName>
        <fullName evidence="2">Uncharacterized protein</fullName>
    </submittedName>
</protein>
<feature type="compositionally biased region" description="Basic and acidic residues" evidence="1">
    <location>
        <begin position="150"/>
        <end position="172"/>
    </location>
</feature>
<dbReference type="OMA" id="CPEMKIQ"/>
<accession>G3T0G0</accession>
<reference evidence="2" key="3">
    <citation type="submission" date="2025-09" db="UniProtKB">
        <authorList>
            <consortium name="Ensembl"/>
        </authorList>
    </citation>
    <scope>IDENTIFICATION</scope>
    <source>
        <strain evidence="2">Isolate ISIS603380</strain>
    </source>
</reference>
<dbReference type="PANTHER" id="PTHR36130:SF1">
    <property type="entry name" value="RIKEN CDNA 4933430I17 GENE"/>
    <property type="match status" value="1"/>
</dbReference>
<organism evidence="2 3">
    <name type="scientific">Loxodonta africana</name>
    <name type="common">African elephant</name>
    <dbReference type="NCBI Taxonomy" id="9785"/>
    <lineage>
        <taxon>Eukaryota</taxon>
        <taxon>Metazoa</taxon>
        <taxon>Chordata</taxon>
        <taxon>Craniata</taxon>
        <taxon>Vertebrata</taxon>
        <taxon>Euteleostomi</taxon>
        <taxon>Mammalia</taxon>
        <taxon>Eutheria</taxon>
        <taxon>Afrotheria</taxon>
        <taxon>Proboscidea</taxon>
        <taxon>Elephantidae</taxon>
        <taxon>Loxodonta</taxon>
    </lineage>
</organism>
<feature type="compositionally biased region" description="Polar residues" evidence="1">
    <location>
        <begin position="463"/>
        <end position="474"/>
    </location>
</feature>
<dbReference type="PANTHER" id="PTHR36130">
    <property type="entry name" value="RIKEN CDNA 4933430I17 GENE"/>
    <property type="match status" value="1"/>
</dbReference>
<evidence type="ECO:0000256" key="1">
    <source>
        <dbReference type="SAM" id="MobiDB-lite"/>
    </source>
</evidence>
<dbReference type="AlphaFoldDB" id="G3T0G0"/>
<feature type="region of interest" description="Disordered" evidence="1">
    <location>
        <begin position="149"/>
        <end position="180"/>
    </location>
</feature>
<keyword evidence="3" id="KW-1185">Reference proteome</keyword>
<reference evidence="2 3" key="1">
    <citation type="submission" date="2009-06" db="EMBL/GenBank/DDBJ databases">
        <title>The Genome Sequence of Loxodonta africana (African elephant).</title>
        <authorList>
            <person name="Di Palma F."/>
            <person name="Heiman D."/>
            <person name="Young S."/>
            <person name="Johnson J."/>
            <person name="Lander E.S."/>
            <person name="Lindblad-Toh K."/>
        </authorList>
    </citation>
    <scope>NUCLEOTIDE SEQUENCE [LARGE SCALE GENOMIC DNA]</scope>
    <source>
        <strain evidence="2 3">Isolate ISIS603380</strain>
    </source>
</reference>
<dbReference type="Pfam" id="PF15504">
    <property type="entry name" value="DUF4647"/>
    <property type="match status" value="1"/>
</dbReference>
<evidence type="ECO:0000313" key="3">
    <source>
        <dbReference type="Proteomes" id="UP000007646"/>
    </source>
</evidence>
<dbReference type="Proteomes" id="UP000007646">
    <property type="component" value="Unassembled WGS sequence"/>
</dbReference>
<evidence type="ECO:0000313" key="2">
    <source>
        <dbReference type="Ensembl" id="ENSLAFP00000006450.3"/>
    </source>
</evidence>
<dbReference type="GeneTree" id="ENSGT00390000013600"/>
<proteinExistence type="predicted"/>
<dbReference type="STRING" id="9785.ENSLAFP00000006450"/>
<dbReference type="Ensembl" id="ENSLAFT00000007675.3">
    <property type="protein sequence ID" value="ENSLAFP00000006450.3"/>
    <property type="gene ID" value="ENSLAFG00000007675.3"/>
</dbReference>
<dbReference type="InParanoid" id="G3T0G0"/>
<name>G3T0G0_LOXAF</name>
<feature type="region of interest" description="Disordered" evidence="1">
    <location>
        <begin position="453"/>
        <end position="474"/>
    </location>
</feature>
<dbReference type="InterPro" id="IPR029134">
    <property type="entry name" value="DUF4647"/>
</dbReference>
<dbReference type="eggNOG" id="ENOG502SUB4">
    <property type="taxonomic scope" value="Eukaryota"/>
</dbReference>
<dbReference type="HOGENOM" id="CLU_604045_0_0_1"/>
<feature type="compositionally biased region" description="Basic residues" evidence="1">
    <location>
        <begin position="322"/>
        <end position="333"/>
    </location>
</feature>